<evidence type="ECO:0000313" key="4">
    <source>
        <dbReference type="Proteomes" id="UP000886851"/>
    </source>
</evidence>
<dbReference type="Proteomes" id="UP000886851">
    <property type="component" value="Unassembled WGS sequence"/>
</dbReference>
<dbReference type="Pfam" id="PF14730">
    <property type="entry name" value="DUF4468"/>
    <property type="match status" value="1"/>
</dbReference>
<name>A0A9D1ZJK1_9BACE</name>
<protein>
    <submittedName>
        <fullName evidence="3">DUF4468 domain-containing protein</fullName>
    </submittedName>
</protein>
<gene>
    <name evidence="3" type="ORF">H9824_08735</name>
</gene>
<accession>A0A9D1ZJK1</accession>
<evidence type="ECO:0000313" key="3">
    <source>
        <dbReference type="EMBL" id="HIY88774.1"/>
    </source>
</evidence>
<organism evidence="3 4">
    <name type="scientific">Candidatus Bacteroides pullicola</name>
    <dbReference type="NCBI Taxonomy" id="2838475"/>
    <lineage>
        <taxon>Bacteria</taxon>
        <taxon>Pseudomonadati</taxon>
        <taxon>Bacteroidota</taxon>
        <taxon>Bacteroidia</taxon>
        <taxon>Bacteroidales</taxon>
        <taxon>Bacteroidaceae</taxon>
        <taxon>Bacteroides</taxon>
    </lineage>
</organism>
<feature type="signal peptide" evidence="1">
    <location>
        <begin position="1"/>
        <end position="23"/>
    </location>
</feature>
<keyword evidence="1" id="KW-0732">Signal</keyword>
<proteinExistence type="predicted"/>
<evidence type="ECO:0000259" key="2">
    <source>
        <dbReference type="Pfam" id="PF14730"/>
    </source>
</evidence>
<dbReference type="InterPro" id="IPR027823">
    <property type="entry name" value="DUF4468"/>
</dbReference>
<dbReference type="Gene3D" id="3.30.530.80">
    <property type="match status" value="1"/>
</dbReference>
<reference evidence="3" key="1">
    <citation type="journal article" date="2021" name="PeerJ">
        <title>Extensive microbial diversity within the chicken gut microbiome revealed by metagenomics and culture.</title>
        <authorList>
            <person name="Gilroy R."/>
            <person name="Ravi A."/>
            <person name="Getino M."/>
            <person name="Pursley I."/>
            <person name="Horton D.L."/>
            <person name="Alikhan N.F."/>
            <person name="Baker D."/>
            <person name="Gharbi K."/>
            <person name="Hall N."/>
            <person name="Watson M."/>
            <person name="Adriaenssens E.M."/>
            <person name="Foster-Nyarko E."/>
            <person name="Jarju S."/>
            <person name="Secka A."/>
            <person name="Antonio M."/>
            <person name="Oren A."/>
            <person name="Chaudhuri R.R."/>
            <person name="La Ragione R."/>
            <person name="Hildebrand F."/>
            <person name="Pallen M.J."/>
        </authorList>
    </citation>
    <scope>NUCLEOTIDE SEQUENCE</scope>
    <source>
        <strain evidence="3">Gambia2-208</strain>
    </source>
</reference>
<feature type="chain" id="PRO_5038605272" evidence="1">
    <location>
        <begin position="24"/>
        <end position="361"/>
    </location>
</feature>
<comment type="caution">
    <text evidence="3">The sequence shown here is derived from an EMBL/GenBank/DDBJ whole genome shotgun (WGS) entry which is preliminary data.</text>
</comment>
<evidence type="ECO:0000256" key="1">
    <source>
        <dbReference type="SAM" id="SignalP"/>
    </source>
</evidence>
<dbReference type="EMBL" id="DXCV01000060">
    <property type="protein sequence ID" value="HIY88774.1"/>
    <property type="molecule type" value="Genomic_DNA"/>
</dbReference>
<dbReference type="CDD" id="cd12190">
    <property type="entry name" value="Bacova_04320_like"/>
    <property type="match status" value="1"/>
</dbReference>
<dbReference type="AlphaFoldDB" id="A0A9D1ZJK1"/>
<feature type="domain" description="DUF4468" evidence="2">
    <location>
        <begin position="48"/>
        <end position="138"/>
    </location>
</feature>
<sequence>MKNLTKITSLLICLLMLSTTMQAQENQANKDAQYLAGAVPEVDGKVVFTKEYSIPGMSQDEIFDRMNQWMDTRLKENKNEGSRIVYTNKEMGQIVGLVDEWIVFSSSALSLDRTRILAQLTVLCQPEACTFKIEKIRYIYREGEEKYVAEEWITDKYALNKSKTKLTRGLAKWRRKTVDYMNNLFTQAADALSAVAEEPAAQTTPDATKEASIPQQQVVIVPKKKVILKDNNAAAVPQTTPQVPASTKTVSPAELSEDLIQPNAGRLVIVIGNDPFNQTMMTANAGGSLGKMNGKRVVFTILSPDQSHELMDSTDEYTVRFYPNGSNTPSVELKCRKLATPETPEGMPRTYVGEIINATVQ</sequence>
<reference evidence="3" key="2">
    <citation type="submission" date="2021-04" db="EMBL/GenBank/DDBJ databases">
        <authorList>
            <person name="Gilroy R."/>
        </authorList>
    </citation>
    <scope>NUCLEOTIDE SEQUENCE</scope>
    <source>
        <strain evidence="3">Gambia2-208</strain>
    </source>
</reference>